<protein>
    <recommendedName>
        <fullName evidence="2">CobN/magnesium chelatase domain-containing protein</fullName>
    </recommendedName>
</protein>
<evidence type="ECO:0000259" key="2">
    <source>
        <dbReference type="Pfam" id="PF02514"/>
    </source>
</evidence>
<accession>A0A6I6IVJ1</accession>
<name>A0A6I6IVJ1_9RHOB</name>
<dbReference type="RefSeq" id="WP_157708118.1">
    <property type="nucleotide sequence ID" value="NZ_CP034348.1"/>
</dbReference>
<evidence type="ECO:0000313" key="4">
    <source>
        <dbReference type="Proteomes" id="UP000428330"/>
    </source>
</evidence>
<dbReference type="PANTHER" id="PTHR44119:SF4">
    <property type="entry name" value="AEROBIC COBALTOCHELATASE SUBUNIT COBN"/>
    <property type="match status" value="1"/>
</dbReference>
<gene>
    <name evidence="3" type="ORF">EI983_14645</name>
</gene>
<evidence type="ECO:0000256" key="1">
    <source>
        <dbReference type="SAM" id="MobiDB-lite"/>
    </source>
</evidence>
<dbReference type="InterPro" id="IPR003672">
    <property type="entry name" value="CobN/Mg_chltase"/>
</dbReference>
<dbReference type="Proteomes" id="UP000428330">
    <property type="component" value="Chromosome"/>
</dbReference>
<proteinExistence type="predicted"/>
<feature type="region of interest" description="Disordered" evidence="1">
    <location>
        <begin position="386"/>
        <end position="409"/>
    </location>
</feature>
<organism evidence="3 4">
    <name type="scientific">Roseovarius faecimaris</name>
    <dbReference type="NCBI Taxonomy" id="2494550"/>
    <lineage>
        <taxon>Bacteria</taxon>
        <taxon>Pseudomonadati</taxon>
        <taxon>Pseudomonadota</taxon>
        <taxon>Alphaproteobacteria</taxon>
        <taxon>Rhodobacterales</taxon>
        <taxon>Roseobacteraceae</taxon>
        <taxon>Roseovarius</taxon>
    </lineage>
</organism>
<dbReference type="AlphaFoldDB" id="A0A6I6IVJ1"/>
<dbReference type="OrthoDB" id="9757976at2"/>
<reference evidence="4" key="1">
    <citation type="submission" date="2018-12" db="EMBL/GenBank/DDBJ databases">
        <title>Complete genome sequence of Roseovarius sp. MME-070.</title>
        <authorList>
            <person name="Nam Y.-D."/>
            <person name="Kang J."/>
            <person name="Chung W.-H."/>
            <person name="Park Y.S."/>
        </authorList>
    </citation>
    <scope>NUCLEOTIDE SEQUENCE [LARGE SCALE GENOMIC DNA]</scope>
    <source>
        <strain evidence="4">MME-070</strain>
    </source>
</reference>
<evidence type="ECO:0000313" key="3">
    <source>
        <dbReference type="EMBL" id="QGX99436.1"/>
    </source>
</evidence>
<feature type="domain" description="CobN/magnesium chelatase" evidence="2">
    <location>
        <begin position="137"/>
        <end position="545"/>
    </location>
</feature>
<dbReference type="Pfam" id="PF02514">
    <property type="entry name" value="CobN-Mg_chel"/>
    <property type="match status" value="2"/>
</dbReference>
<dbReference type="EMBL" id="CP034348">
    <property type="protein sequence ID" value="QGX99436.1"/>
    <property type="molecule type" value="Genomic_DNA"/>
</dbReference>
<sequence>MSLLPDLTEPPAEPYDLGQSPADIVVISALATDIAALSEARAALPDPPSLRLAHLHHLRHPASVDQHLDACATRARLVIARLPDGGDGWPYGLAQLGARCAAAGVPVALLPCGSAPEPRLQQLSTAPAETCLALHHCLDQGGPDNAQAFLLHCQAVLSDSPPPALPPELPRSGLYWPGEGRCTLDQIQQGWQPDRPVAALLFARALVHGAGLHPVNRMIRALLRAGLNPLPVFVGDAHSIEADLAGARPAVILSCLPGSETPALPGDIPVLNAALTTWSEADWIESANGLPPRDIAEHALLPARAGQIITRAIGTTDEAYFDNATECPVLAPRALGDRVDFTAQLTAQWAGLLRTPRDGRRVALVLDSPQPALVARAHGLLRALKDAGYDTQPPPGPDGPVPSEPLSPDAYQEAFGTLPWPLRDAVERRWGAPEDDPDFTPGTGFCLPLQQCGRIVLAVARPGPDNSPPPHRLLALHFWLRQVFGAQALVHLGGHGGLGALPGKALALSADCWPEQVLGPTPHIALLPADGGDAATLARNRLHALCLPPDGTDLIDALDGKAAAARVLPRIPDMAAWRRGQAEADAWIEEHLQRHGDWPRATEICFRAATTALSCGADVARALSLMGFRASGTEAPDCLTHDDSLSRPPVAVTPRVAPCFRRAFPELVTLLDTACRRARTGA</sequence>
<feature type="compositionally biased region" description="Pro residues" evidence="1">
    <location>
        <begin position="392"/>
        <end position="405"/>
    </location>
</feature>
<keyword evidence="4" id="KW-1185">Reference proteome</keyword>
<dbReference type="PANTHER" id="PTHR44119">
    <property type="entry name" value="MAGNESIUM-CHELATASE SUBUNIT CHLH, CHLOROPLASTIC"/>
    <property type="match status" value="1"/>
</dbReference>
<feature type="domain" description="CobN/magnesium chelatase" evidence="2">
    <location>
        <begin position="570"/>
        <end position="678"/>
    </location>
</feature>
<dbReference type="KEGG" id="rom:EI983_14645"/>